<feature type="transmembrane region" description="Helical" evidence="7">
    <location>
        <begin position="261"/>
        <end position="279"/>
    </location>
</feature>
<evidence type="ECO:0000256" key="5">
    <source>
        <dbReference type="PIRSR" id="PIRSR604254-1"/>
    </source>
</evidence>
<feature type="compositionally biased region" description="Polar residues" evidence="6">
    <location>
        <begin position="19"/>
        <end position="33"/>
    </location>
</feature>
<dbReference type="GO" id="GO:0038023">
    <property type="term" value="F:signaling receptor activity"/>
    <property type="evidence" value="ECO:0007669"/>
    <property type="project" value="TreeGrafter"/>
</dbReference>
<organism evidence="8 9">
    <name type="scientific">Heterodermia speciosa</name>
    <dbReference type="NCBI Taxonomy" id="116794"/>
    <lineage>
        <taxon>Eukaryota</taxon>
        <taxon>Fungi</taxon>
        <taxon>Dikarya</taxon>
        <taxon>Ascomycota</taxon>
        <taxon>Pezizomycotina</taxon>
        <taxon>Lecanoromycetes</taxon>
        <taxon>OSLEUM clade</taxon>
        <taxon>Lecanoromycetidae</taxon>
        <taxon>Caliciales</taxon>
        <taxon>Physciaceae</taxon>
        <taxon>Heterodermia</taxon>
    </lineage>
</organism>
<keyword evidence="9" id="KW-1185">Reference proteome</keyword>
<dbReference type="PANTHER" id="PTHR20855:SF97">
    <property type="entry name" value="ADIPOR-LIKE RECEPTOR IZH3-RELATED"/>
    <property type="match status" value="1"/>
</dbReference>
<comment type="caution">
    <text evidence="8">The sequence shown here is derived from an EMBL/GenBank/DDBJ whole genome shotgun (WGS) entry which is preliminary data.</text>
</comment>
<feature type="binding site" evidence="5">
    <location>
        <position position="480"/>
    </location>
    <ligand>
        <name>Zn(2+)</name>
        <dbReference type="ChEBI" id="CHEBI:29105"/>
    </ligand>
</feature>
<dbReference type="GO" id="GO:0016020">
    <property type="term" value="C:membrane"/>
    <property type="evidence" value="ECO:0007669"/>
    <property type="project" value="UniProtKB-SubCell"/>
</dbReference>
<keyword evidence="2 7" id="KW-0812">Transmembrane</keyword>
<feature type="compositionally biased region" description="Polar residues" evidence="6">
    <location>
        <begin position="1"/>
        <end position="10"/>
    </location>
</feature>
<sequence length="514" mass="57937">MACTSPSLSVESHEEEVPSGQSTATSPQAASPNQRRRHSSYHTLRRLSYDLDAEATFVKVDLFLTELERRLEWIENYGNLHLDAGIARAYSTLGAVRDSCSHVSGELIGAGRRRARILVDTVENHYNNVLATRETLEAKAQVAMRVMEDFLADLETRAMAVRERRLSGILGEGLCIVEEGFERVKEAVDESLEKARWAKESLKESIQDAVKRAQIHGLIRYEDLPQPWRVNPHIRKGYRFSETIVDCVRSIFIVSNETVNIWSHAIGLVIVLAIAFYFYPSSVNFSQSSKTDIFFASMFFFAACKCLVCSMMWHTMSSIAEQTLMERFACVDYTGISLLIATSIMTTEYTAFYCEPISRWTYILATALLGVGGVILPWHPTFNRADMNWFRVLFYVSLGATGFAPVFQLSWTRGSEWAYLFYSPITKSIVVYLVGAFIYASQVSPVPLATALEMLTGLQIPERWLHGWFDYFGGSHNIWHLAVLGGILYHYSAMQTFFAAAFERGAQECSAGFG</sequence>
<keyword evidence="5" id="KW-0479">Metal-binding</keyword>
<evidence type="ECO:0000256" key="3">
    <source>
        <dbReference type="ARBA" id="ARBA00022989"/>
    </source>
</evidence>
<evidence type="ECO:0000256" key="2">
    <source>
        <dbReference type="ARBA" id="ARBA00022692"/>
    </source>
</evidence>
<evidence type="ECO:0000256" key="4">
    <source>
        <dbReference type="ARBA" id="ARBA00023136"/>
    </source>
</evidence>
<protein>
    <recommendedName>
        <fullName evidence="10">HlyIII-domain-containing protein</fullName>
    </recommendedName>
</protein>
<dbReference type="PANTHER" id="PTHR20855">
    <property type="entry name" value="ADIPOR/PROGESTIN RECEPTOR-RELATED"/>
    <property type="match status" value="1"/>
</dbReference>
<evidence type="ECO:0000256" key="6">
    <source>
        <dbReference type="SAM" id="MobiDB-lite"/>
    </source>
</evidence>
<keyword evidence="5" id="KW-0862">Zinc</keyword>
<comment type="subcellular location">
    <subcellularLocation>
        <location evidence="1">Membrane</location>
        <topology evidence="1">Multi-pass membrane protein</topology>
    </subcellularLocation>
</comment>
<feature type="transmembrane region" description="Helical" evidence="7">
    <location>
        <begin position="478"/>
        <end position="502"/>
    </location>
</feature>
<feature type="transmembrane region" description="Helical" evidence="7">
    <location>
        <begin position="419"/>
        <end position="440"/>
    </location>
</feature>
<feature type="transmembrane region" description="Helical" evidence="7">
    <location>
        <begin position="291"/>
        <end position="313"/>
    </location>
</feature>
<evidence type="ECO:0000256" key="7">
    <source>
        <dbReference type="SAM" id="Phobius"/>
    </source>
</evidence>
<feature type="transmembrane region" description="Helical" evidence="7">
    <location>
        <begin position="360"/>
        <end position="378"/>
    </location>
</feature>
<name>A0A8H3EID0_9LECA</name>
<dbReference type="OrthoDB" id="5585746at2759"/>
<feature type="transmembrane region" description="Helical" evidence="7">
    <location>
        <begin position="390"/>
        <end position="407"/>
    </location>
</feature>
<keyword evidence="3 7" id="KW-1133">Transmembrane helix</keyword>
<feature type="transmembrane region" description="Helical" evidence="7">
    <location>
        <begin position="333"/>
        <end position="353"/>
    </location>
</feature>
<dbReference type="Proteomes" id="UP000664521">
    <property type="component" value="Unassembled WGS sequence"/>
</dbReference>
<evidence type="ECO:0008006" key="10">
    <source>
        <dbReference type="Google" id="ProtNLM"/>
    </source>
</evidence>
<feature type="binding site" evidence="5">
    <location>
        <position position="476"/>
    </location>
    <ligand>
        <name>Zn(2+)</name>
        <dbReference type="ChEBI" id="CHEBI:29105"/>
    </ligand>
</feature>
<evidence type="ECO:0000313" key="9">
    <source>
        <dbReference type="Proteomes" id="UP000664521"/>
    </source>
</evidence>
<gene>
    <name evidence="8" type="ORF">HETSPECPRED_006079</name>
</gene>
<dbReference type="GO" id="GO:0006882">
    <property type="term" value="P:intracellular zinc ion homeostasis"/>
    <property type="evidence" value="ECO:0007669"/>
    <property type="project" value="TreeGrafter"/>
</dbReference>
<dbReference type="InterPro" id="IPR004254">
    <property type="entry name" value="AdipoR/HlyIII-related"/>
</dbReference>
<dbReference type="GO" id="GO:0046872">
    <property type="term" value="F:metal ion binding"/>
    <property type="evidence" value="ECO:0007669"/>
    <property type="project" value="UniProtKB-KW"/>
</dbReference>
<evidence type="ECO:0000313" key="8">
    <source>
        <dbReference type="EMBL" id="CAF9906150.1"/>
    </source>
</evidence>
<feature type="region of interest" description="Disordered" evidence="6">
    <location>
        <begin position="1"/>
        <end position="41"/>
    </location>
</feature>
<accession>A0A8H3EID0</accession>
<evidence type="ECO:0000256" key="1">
    <source>
        <dbReference type="ARBA" id="ARBA00004141"/>
    </source>
</evidence>
<proteinExistence type="predicted"/>
<dbReference type="EMBL" id="CAJPDS010000004">
    <property type="protein sequence ID" value="CAF9906150.1"/>
    <property type="molecule type" value="Genomic_DNA"/>
</dbReference>
<dbReference type="AlphaFoldDB" id="A0A8H3EID0"/>
<reference evidence="8" key="1">
    <citation type="submission" date="2021-03" db="EMBL/GenBank/DDBJ databases">
        <authorList>
            <person name="Tagirdzhanova G."/>
        </authorList>
    </citation>
    <scope>NUCLEOTIDE SEQUENCE</scope>
</reference>
<feature type="binding site" evidence="5">
    <location>
        <position position="314"/>
    </location>
    <ligand>
        <name>Zn(2+)</name>
        <dbReference type="ChEBI" id="CHEBI:29105"/>
    </ligand>
</feature>
<keyword evidence="4 7" id="KW-0472">Membrane</keyword>
<dbReference type="Pfam" id="PF03006">
    <property type="entry name" value="HlyIII"/>
    <property type="match status" value="2"/>
</dbReference>